<proteinExistence type="predicted"/>
<evidence type="ECO:0000313" key="2">
    <source>
        <dbReference type="EMBL" id="MCH97723.1"/>
    </source>
</evidence>
<evidence type="ECO:0000313" key="3">
    <source>
        <dbReference type="Proteomes" id="UP000265520"/>
    </source>
</evidence>
<dbReference type="EMBL" id="LXQA010035758">
    <property type="protein sequence ID" value="MCH97723.1"/>
    <property type="molecule type" value="Genomic_DNA"/>
</dbReference>
<evidence type="ECO:0000256" key="1">
    <source>
        <dbReference type="SAM" id="MobiDB-lite"/>
    </source>
</evidence>
<name>A0A392NEG3_9FABA</name>
<accession>A0A392NEG3</accession>
<dbReference type="AlphaFoldDB" id="A0A392NEG3"/>
<organism evidence="2 3">
    <name type="scientific">Trifolium medium</name>
    <dbReference type="NCBI Taxonomy" id="97028"/>
    <lineage>
        <taxon>Eukaryota</taxon>
        <taxon>Viridiplantae</taxon>
        <taxon>Streptophyta</taxon>
        <taxon>Embryophyta</taxon>
        <taxon>Tracheophyta</taxon>
        <taxon>Spermatophyta</taxon>
        <taxon>Magnoliopsida</taxon>
        <taxon>eudicotyledons</taxon>
        <taxon>Gunneridae</taxon>
        <taxon>Pentapetalae</taxon>
        <taxon>rosids</taxon>
        <taxon>fabids</taxon>
        <taxon>Fabales</taxon>
        <taxon>Fabaceae</taxon>
        <taxon>Papilionoideae</taxon>
        <taxon>50 kb inversion clade</taxon>
        <taxon>NPAAA clade</taxon>
        <taxon>Hologalegina</taxon>
        <taxon>IRL clade</taxon>
        <taxon>Trifolieae</taxon>
        <taxon>Trifolium</taxon>
    </lineage>
</organism>
<keyword evidence="3" id="KW-1185">Reference proteome</keyword>
<reference evidence="2 3" key="1">
    <citation type="journal article" date="2018" name="Front. Plant Sci.">
        <title>Red Clover (Trifolium pratense) and Zigzag Clover (T. medium) - A Picture of Genomic Similarities and Differences.</title>
        <authorList>
            <person name="Dluhosova J."/>
            <person name="Istvanek J."/>
            <person name="Nedelnik J."/>
            <person name="Repkova J."/>
        </authorList>
    </citation>
    <scope>NUCLEOTIDE SEQUENCE [LARGE SCALE GENOMIC DNA]</scope>
    <source>
        <strain evidence="3">cv. 10/8</strain>
        <tissue evidence="2">Leaf</tissue>
    </source>
</reference>
<feature type="non-terminal residue" evidence="2">
    <location>
        <position position="1"/>
    </location>
</feature>
<sequence length="340" mass="37014">AAVIDPLSQLLVDDEETKGGKRKRKTETGRITLPVPNKGEASAVGGGVEETVQPSPKKCKGSIVRKGRTMGLLTGPDASAGDLGGGDKNIPAADVVLGVVQSSSSQTAPAVTSSAAPFLWDPMFNPMEFIEKELNMVGDMSRFAATSVEDLQKKTLGHGLKSLLLNYLLSARQEQEVLEAKKKIEIVDKNLASIEKTYTATKDKLGKEIEDLKASHQSEISKLHKEHVDKLDQVKENYAAEVKKLEEDATARGELVFKLTKERDDAVSSLELLKQEKAGLEGYVNTLQESIALQYEDGFRYALEQVKVLFPDIDGERLGEADALNKIEDGKLVPYVPPPE</sequence>
<comment type="caution">
    <text evidence="2">The sequence shown here is derived from an EMBL/GenBank/DDBJ whole genome shotgun (WGS) entry which is preliminary data.</text>
</comment>
<protein>
    <submittedName>
        <fullName evidence="2">Uncharacterized protein</fullName>
    </submittedName>
</protein>
<dbReference type="Proteomes" id="UP000265520">
    <property type="component" value="Unassembled WGS sequence"/>
</dbReference>
<feature type="region of interest" description="Disordered" evidence="1">
    <location>
        <begin position="15"/>
        <end position="59"/>
    </location>
</feature>